<gene>
    <name evidence="7" type="ORF">IAA73_02600</name>
</gene>
<dbReference type="Proteomes" id="UP000823641">
    <property type="component" value="Unassembled WGS sequence"/>
</dbReference>
<evidence type="ECO:0000256" key="2">
    <source>
        <dbReference type="ARBA" id="ARBA00023136"/>
    </source>
</evidence>
<dbReference type="InterPro" id="IPR036942">
    <property type="entry name" value="Beta-barrel_TonB_sf"/>
</dbReference>
<feature type="domain" description="Outer membrane protein beta-barrel" evidence="6">
    <location>
        <begin position="379"/>
        <end position="785"/>
    </location>
</feature>
<dbReference type="PANTHER" id="PTHR40980">
    <property type="entry name" value="PLUG DOMAIN-CONTAINING PROTEIN"/>
    <property type="match status" value="1"/>
</dbReference>
<dbReference type="SUPFAM" id="SSF56935">
    <property type="entry name" value="Porins"/>
    <property type="match status" value="1"/>
</dbReference>
<feature type="compositionally biased region" description="Basic and acidic residues" evidence="4">
    <location>
        <begin position="804"/>
        <end position="815"/>
    </location>
</feature>
<comment type="caution">
    <text evidence="7">The sequence shown here is derived from an EMBL/GenBank/DDBJ whole genome shotgun (WGS) entry which is preliminary data.</text>
</comment>
<keyword evidence="3" id="KW-0998">Cell outer membrane</keyword>
<accession>A0A9D9HSS0</accession>
<keyword evidence="2" id="KW-0472">Membrane</keyword>
<keyword evidence="5" id="KW-0732">Signal</keyword>
<dbReference type="Gene3D" id="2.40.170.20">
    <property type="entry name" value="TonB-dependent receptor, beta-barrel domain"/>
    <property type="match status" value="1"/>
</dbReference>
<evidence type="ECO:0000256" key="3">
    <source>
        <dbReference type="ARBA" id="ARBA00023237"/>
    </source>
</evidence>
<dbReference type="SUPFAM" id="SSF49464">
    <property type="entry name" value="Carboxypeptidase regulatory domain-like"/>
    <property type="match status" value="1"/>
</dbReference>
<reference evidence="7" key="1">
    <citation type="submission" date="2020-10" db="EMBL/GenBank/DDBJ databases">
        <authorList>
            <person name="Gilroy R."/>
        </authorList>
    </citation>
    <scope>NUCLEOTIDE SEQUENCE</scope>
    <source>
        <strain evidence="7">G3-3990</strain>
    </source>
</reference>
<dbReference type="InterPro" id="IPR037066">
    <property type="entry name" value="Plug_dom_sf"/>
</dbReference>
<evidence type="ECO:0000259" key="6">
    <source>
        <dbReference type="Pfam" id="PF14905"/>
    </source>
</evidence>
<feature type="region of interest" description="Disordered" evidence="4">
    <location>
        <begin position="790"/>
        <end position="815"/>
    </location>
</feature>
<protein>
    <submittedName>
        <fullName evidence="7">TonB-dependent receptor</fullName>
    </submittedName>
</protein>
<evidence type="ECO:0000256" key="5">
    <source>
        <dbReference type="SAM" id="SignalP"/>
    </source>
</evidence>
<evidence type="ECO:0000313" key="8">
    <source>
        <dbReference type="Proteomes" id="UP000823641"/>
    </source>
</evidence>
<evidence type="ECO:0000256" key="1">
    <source>
        <dbReference type="ARBA" id="ARBA00004442"/>
    </source>
</evidence>
<evidence type="ECO:0000313" key="7">
    <source>
        <dbReference type="EMBL" id="MBO8459208.1"/>
    </source>
</evidence>
<dbReference type="InterPro" id="IPR041700">
    <property type="entry name" value="OMP_b-brl_3"/>
</dbReference>
<dbReference type="Gene3D" id="2.170.130.10">
    <property type="entry name" value="TonB-dependent receptor, plug domain"/>
    <property type="match status" value="1"/>
</dbReference>
<sequence>MQHKHTLLLFGAFLLSSLGLHAQQLKGKVYDASTREPLAFCTVSLLTTDSTLLTGTVTDEQGGFQLALPQDIPLFLRISFVGYHSYSQPLRRQLPDSLFLQPVSETLEDMVVVGKLPLIEQKMDKLVVNVESMLSIQGEDAIALLRKVPGVSVDKDGNIKRNGKDVSIWIDGRPSYLSGEDLQALLKGTAAETIEKVEVIAHPSAKYDAAGEAGIINLRMKRSRLEGLNGNIAASYTSQPYKKHYFQQGNGSAMLSYRSPISNSVLNLSGGGYDNFFVASSNNSISDEQLLQKEYALTNNLGYYTSVRFANDFFLNKHNTLGFIFSYNGGEGKRPQLDYHSEVMVADSIAQRGTMEDKSFNNRNNYTANLNYTLVFDEEKSSEITFNADYVSSNNYEEQDRLYSYMQDNNTHPFSYKLYNKHTRNRMDVYSGKADFQHAFGEKYFLEAGAKYAHTTTHYDNQQWMMSSSTPPVAGDPDKTQLRYTEQIGALYATFSAKLSEQWTIKGGLRGEYTDVLGTWGDTATTQRYFNVFPTIFVGYTPNEKHRFSFSYTSRINRPGYWQLNPIANTQGSEESYLYGNPAIKPSLSHNLQLDYGWGYHVNLSAGYSYANNVPTAVLFKLEGLTKHYRWENFATSQNGYLSVSLSELPIVKNWLTTTAIISGMLTVFDETISNPLQQIIPLSIYGYAYGSLNLLLPKRFRIELSGWGSSPAVWAYSRQNWVGSMDLSVKKNFLKDDRLSVTLTVADVFNSGKTTLVQKISGNNSIYTQVFRWNSTAARVSLSYRFGNNGQPTKRRNVGNVEELNRNTESSKHP</sequence>
<dbReference type="InterPro" id="IPR008969">
    <property type="entry name" value="CarboxyPept-like_regulatory"/>
</dbReference>
<dbReference type="Pfam" id="PF14905">
    <property type="entry name" value="OMP_b-brl_3"/>
    <property type="match status" value="1"/>
</dbReference>
<feature type="chain" id="PRO_5038693037" evidence="5">
    <location>
        <begin position="23"/>
        <end position="815"/>
    </location>
</feature>
<comment type="subcellular location">
    <subcellularLocation>
        <location evidence="1">Cell outer membrane</location>
    </subcellularLocation>
</comment>
<evidence type="ECO:0000256" key="4">
    <source>
        <dbReference type="SAM" id="MobiDB-lite"/>
    </source>
</evidence>
<reference evidence="7" key="2">
    <citation type="journal article" date="2021" name="PeerJ">
        <title>Extensive microbial diversity within the chicken gut microbiome revealed by metagenomics and culture.</title>
        <authorList>
            <person name="Gilroy R."/>
            <person name="Ravi A."/>
            <person name="Getino M."/>
            <person name="Pursley I."/>
            <person name="Horton D.L."/>
            <person name="Alikhan N.F."/>
            <person name="Baker D."/>
            <person name="Gharbi K."/>
            <person name="Hall N."/>
            <person name="Watson M."/>
            <person name="Adriaenssens E.M."/>
            <person name="Foster-Nyarko E."/>
            <person name="Jarju S."/>
            <person name="Secka A."/>
            <person name="Antonio M."/>
            <person name="Oren A."/>
            <person name="Chaudhuri R.R."/>
            <person name="La Ragione R."/>
            <person name="Hildebrand F."/>
            <person name="Pallen M.J."/>
        </authorList>
    </citation>
    <scope>NUCLEOTIDE SEQUENCE</scope>
    <source>
        <strain evidence="7">G3-3990</strain>
    </source>
</reference>
<name>A0A9D9HSS0_9BACT</name>
<organism evidence="7 8">
    <name type="scientific">Candidatus Gallipaludibacter merdavium</name>
    <dbReference type="NCBI Taxonomy" id="2840839"/>
    <lineage>
        <taxon>Bacteria</taxon>
        <taxon>Pseudomonadati</taxon>
        <taxon>Bacteroidota</taxon>
        <taxon>Bacteroidia</taxon>
        <taxon>Bacteroidales</taxon>
        <taxon>Candidatus Gallipaludibacter</taxon>
    </lineage>
</organism>
<proteinExistence type="predicted"/>
<dbReference type="EMBL" id="JADIMG010000028">
    <property type="protein sequence ID" value="MBO8459208.1"/>
    <property type="molecule type" value="Genomic_DNA"/>
</dbReference>
<dbReference type="Pfam" id="PF13715">
    <property type="entry name" value="CarbopepD_reg_2"/>
    <property type="match status" value="1"/>
</dbReference>
<feature type="signal peptide" evidence="5">
    <location>
        <begin position="1"/>
        <end position="22"/>
    </location>
</feature>
<dbReference type="GO" id="GO:0009279">
    <property type="term" value="C:cell outer membrane"/>
    <property type="evidence" value="ECO:0007669"/>
    <property type="project" value="UniProtKB-SubCell"/>
</dbReference>
<keyword evidence="7" id="KW-0675">Receptor</keyword>
<dbReference type="PANTHER" id="PTHR40980:SF4">
    <property type="entry name" value="TONB-DEPENDENT RECEPTOR-LIKE BETA-BARREL DOMAIN-CONTAINING PROTEIN"/>
    <property type="match status" value="1"/>
</dbReference>
<dbReference type="AlphaFoldDB" id="A0A9D9HSS0"/>